<evidence type="ECO:0000256" key="1">
    <source>
        <dbReference type="SAM" id="MobiDB-lite"/>
    </source>
</evidence>
<dbReference type="Gene3D" id="1.10.1200.10">
    <property type="entry name" value="ACP-like"/>
    <property type="match status" value="1"/>
</dbReference>
<organism evidence="2 3">
    <name type="scientific">Streptomyces crystallinus</name>
    <dbReference type="NCBI Taxonomy" id="68191"/>
    <lineage>
        <taxon>Bacteria</taxon>
        <taxon>Bacillati</taxon>
        <taxon>Actinomycetota</taxon>
        <taxon>Actinomycetes</taxon>
        <taxon>Kitasatosporales</taxon>
        <taxon>Streptomycetaceae</taxon>
        <taxon>Streptomyces</taxon>
    </lineage>
</organism>
<sequence>MSAAAAGLAEVVAWIGRRHPEGAGVGPEDDLIESRLIDSLGFLEFIVLIERLSGRPVDVEHLDLDDFRSLSRIGRAFFSGPDLSAPDLSAPDPRPSGRSSAG</sequence>
<evidence type="ECO:0000313" key="3">
    <source>
        <dbReference type="Proteomes" id="UP001500668"/>
    </source>
</evidence>
<accession>A0ABN1G281</accession>
<feature type="region of interest" description="Disordered" evidence="1">
    <location>
        <begin position="79"/>
        <end position="102"/>
    </location>
</feature>
<keyword evidence="3" id="KW-1185">Reference proteome</keyword>
<reference evidence="2 3" key="1">
    <citation type="journal article" date="2019" name="Int. J. Syst. Evol. Microbiol.">
        <title>The Global Catalogue of Microorganisms (GCM) 10K type strain sequencing project: providing services to taxonomists for standard genome sequencing and annotation.</title>
        <authorList>
            <consortium name="The Broad Institute Genomics Platform"/>
            <consortium name="The Broad Institute Genome Sequencing Center for Infectious Disease"/>
            <person name="Wu L."/>
            <person name="Ma J."/>
        </authorList>
    </citation>
    <scope>NUCLEOTIDE SEQUENCE [LARGE SCALE GENOMIC DNA]</scope>
    <source>
        <strain evidence="2 3">JCM 5067</strain>
    </source>
</reference>
<protein>
    <recommendedName>
        <fullName evidence="4">Carrier domain-containing protein</fullName>
    </recommendedName>
</protein>
<comment type="caution">
    <text evidence="2">The sequence shown here is derived from an EMBL/GenBank/DDBJ whole genome shotgun (WGS) entry which is preliminary data.</text>
</comment>
<gene>
    <name evidence="2" type="ORF">GCM10010394_35360</name>
</gene>
<proteinExistence type="predicted"/>
<dbReference type="InterPro" id="IPR036736">
    <property type="entry name" value="ACP-like_sf"/>
</dbReference>
<dbReference type="Proteomes" id="UP001500668">
    <property type="component" value="Unassembled WGS sequence"/>
</dbReference>
<dbReference type="SUPFAM" id="SSF47336">
    <property type="entry name" value="ACP-like"/>
    <property type="match status" value="1"/>
</dbReference>
<evidence type="ECO:0000313" key="2">
    <source>
        <dbReference type="EMBL" id="GAA0602683.1"/>
    </source>
</evidence>
<dbReference type="EMBL" id="BAAACA010000018">
    <property type="protein sequence ID" value="GAA0602683.1"/>
    <property type="molecule type" value="Genomic_DNA"/>
</dbReference>
<dbReference type="RefSeq" id="WP_344074628.1">
    <property type="nucleotide sequence ID" value="NZ_BAAACA010000018.1"/>
</dbReference>
<evidence type="ECO:0008006" key="4">
    <source>
        <dbReference type="Google" id="ProtNLM"/>
    </source>
</evidence>
<name>A0ABN1G281_9ACTN</name>